<gene>
    <name evidence="2" type="ORF">M2283_005122</name>
</gene>
<evidence type="ECO:0000313" key="3">
    <source>
        <dbReference type="Proteomes" id="UP001160499"/>
    </source>
</evidence>
<comment type="caution">
    <text evidence="2">The sequence shown here is derived from an EMBL/GenBank/DDBJ whole genome shotgun (WGS) entry which is preliminary data.</text>
</comment>
<protein>
    <recommendedName>
        <fullName evidence="4">Lipoprotein</fullName>
    </recommendedName>
</protein>
<dbReference type="EMBL" id="JARXVH010000007">
    <property type="protein sequence ID" value="MDH6217794.1"/>
    <property type="molecule type" value="Genomic_DNA"/>
</dbReference>
<dbReference type="PROSITE" id="PS51257">
    <property type="entry name" value="PROKAR_LIPOPROTEIN"/>
    <property type="match status" value="1"/>
</dbReference>
<accession>A0ABT6LNB5</accession>
<evidence type="ECO:0008006" key="4">
    <source>
        <dbReference type="Google" id="ProtNLM"/>
    </source>
</evidence>
<feature type="chain" id="PRO_5045093687" description="Lipoprotein" evidence="1">
    <location>
        <begin position="21"/>
        <end position="196"/>
    </location>
</feature>
<evidence type="ECO:0000256" key="1">
    <source>
        <dbReference type="SAM" id="SignalP"/>
    </source>
</evidence>
<feature type="signal peptide" evidence="1">
    <location>
        <begin position="1"/>
        <end position="20"/>
    </location>
</feature>
<evidence type="ECO:0000313" key="2">
    <source>
        <dbReference type="EMBL" id="MDH6217794.1"/>
    </source>
</evidence>
<organism evidence="2 3">
    <name type="scientific">Streptomyces pseudovenezuelae</name>
    <dbReference type="NCBI Taxonomy" id="67350"/>
    <lineage>
        <taxon>Bacteria</taxon>
        <taxon>Bacillati</taxon>
        <taxon>Actinomycetota</taxon>
        <taxon>Actinomycetes</taxon>
        <taxon>Kitasatosporales</taxon>
        <taxon>Streptomycetaceae</taxon>
        <taxon>Streptomyces</taxon>
        <taxon>Streptomyces aurantiacus group</taxon>
    </lineage>
</organism>
<keyword evidence="3" id="KW-1185">Reference proteome</keyword>
<dbReference type="Proteomes" id="UP001160499">
    <property type="component" value="Unassembled WGS sequence"/>
</dbReference>
<dbReference type="RefSeq" id="WP_280878666.1">
    <property type="nucleotide sequence ID" value="NZ_JARXVH010000007.1"/>
</dbReference>
<name>A0ABT6LNB5_9ACTN</name>
<proteinExistence type="predicted"/>
<reference evidence="2 3" key="1">
    <citation type="submission" date="2023-04" db="EMBL/GenBank/DDBJ databases">
        <title>Forest soil microbial communities from Buena Vista Peninsula, Colon Province, Panama.</title>
        <authorList>
            <person name="Bouskill N."/>
        </authorList>
    </citation>
    <scope>NUCLEOTIDE SEQUENCE [LARGE SCALE GENOMIC DNA]</scope>
    <source>
        <strain evidence="2 3">GGS1</strain>
    </source>
</reference>
<keyword evidence="1" id="KW-0732">Signal</keyword>
<sequence length="196" mass="21060">MRNRVSAGVAVVLALGAVQACGGEGVRVSTAPEISGPTVCVGHQPVGSLPDRDDGTPLMRVVVHVDNLAQKRYAAVYTGLSVDEDDSAADIWRIPSDAFDAAVCDAAVKGVTLRLHDTDISRKTLNKLSDRIGDDMSRWDGSFRMREVGVDERGFVRVGVDDPDKAEPIMKKAYGAENARYIKVEYADQAELLDAG</sequence>